<reference evidence="1" key="1">
    <citation type="submission" date="2023-10" db="EMBL/GenBank/DDBJ databases">
        <title>Genome assembly of Pristionchus species.</title>
        <authorList>
            <person name="Yoshida K."/>
            <person name="Sommer R.J."/>
        </authorList>
    </citation>
    <scope>NUCLEOTIDE SEQUENCE</scope>
    <source>
        <strain evidence="1">RS5133</strain>
    </source>
</reference>
<accession>A0AAV5VT99</accession>
<organism evidence="1 2">
    <name type="scientific">Pristionchus fissidentatus</name>
    <dbReference type="NCBI Taxonomy" id="1538716"/>
    <lineage>
        <taxon>Eukaryota</taxon>
        <taxon>Metazoa</taxon>
        <taxon>Ecdysozoa</taxon>
        <taxon>Nematoda</taxon>
        <taxon>Chromadorea</taxon>
        <taxon>Rhabditida</taxon>
        <taxon>Rhabditina</taxon>
        <taxon>Diplogasteromorpha</taxon>
        <taxon>Diplogasteroidea</taxon>
        <taxon>Neodiplogasteridae</taxon>
        <taxon>Pristionchus</taxon>
    </lineage>
</organism>
<name>A0AAV5VT99_9BILA</name>
<dbReference type="EMBL" id="BTSY01000004">
    <property type="protein sequence ID" value="GMT22912.1"/>
    <property type="molecule type" value="Genomic_DNA"/>
</dbReference>
<evidence type="ECO:0000313" key="2">
    <source>
        <dbReference type="Proteomes" id="UP001432322"/>
    </source>
</evidence>
<sequence length="99" mass="11659">MRLFHSTRKEWSCSAPSSLGHSTRYHCCFLLKRTRLSSLPSSRHYRRRSYSATTRSFDSEWRCQGSPSSLQWPSRRSSSRPLKHLKMFNDGLSVSIDRY</sequence>
<protein>
    <submittedName>
        <fullName evidence="1">Uncharacterized protein</fullName>
    </submittedName>
</protein>
<evidence type="ECO:0000313" key="1">
    <source>
        <dbReference type="EMBL" id="GMT22912.1"/>
    </source>
</evidence>
<proteinExistence type="predicted"/>
<gene>
    <name evidence="1" type="ORF">PFISCL1PPCAC_14209</name>
</gene>
<keyword evidence="2" id="KW-1185">Reference proteome</keyword>
<comment type="caution">
    <text evidence="1">The sequence shown here is derived from an EMBL/GenBank/DDBJ whole genome shotgun (WGS) entry which is preliminary data.</text>
</comment>
<dbReference type="AlphaFoldDB" id="A0AAV5VT99"/>
<dbReference type="Proteomes" id="UP001432322">
    <property type="component" value="Unassembled WGS sequence"/>
</dbReference>